<dbReference type="InterPro" id="IPR006574">
    <property type="entry name" value="PRY"/>
</dbReference>
<dbReference type="Bgee" id="ENSELUG00000016020">
    <property type="expression patterns" value="Expressed in digestive tract and 3 other cell types or tissues"/>
</dbReference>
<evidence type="ECO:0008006" key="11">
    <source>
        <dbReference type="Google" id="ProtNLM"/>
    </source>
</evidence>
<dbReference type="SMART" id="SM00589">
    <property type="entry name" value="PRY"/>
    <property type="match status" value="1"/>
</dbReference>
<dbReference type="CDD" id="cd13733">
    <property type="entry name" value="SPRY_PRY_C-I_1"/>
    <property type="match status" value="1"/>
</dbReference>
<evidence type="ECO:0000259" key="6">
    <source>
        <dbReference type="PROSITE" id="PS50089"/>
    </source>
</evidence>
<dbReference type="InterPro" id="IPR013320">
    <property type="entry name" value="ConA-like_dom_sf"/>
</dbReference>
<dbReference type="FunFam" id="2.60.120.920:FF:000004">
    <property type="entry name" value="Butyrophilin subfamily 1 member A1"/>
    <property type="match status" value="1"/>
</dbReference>
<dbReference type="Pfam" id="PF00643">
    <property type="entry name" value="zf-B_box"/>
    <property type="match status" value="1"/>
</dbReference>
<feature type="domain" description="B30.2/SPRY" evidence="8">
    <location>
        <begin position="313"/>
        <end position="510"/>
    </location>
</feature>
<dbReference type="Pfam" id="PF00622">
    <property type="entry name" value="SPRY"/>
    <property type="match status" value="1"/>
</dbReference>
<evidence type="ECO:0000256" key="1">
    <source>
        <dbReference type="ARBA" id="ARBA00022723"/>
    </source>
</evidence>
<feature type="compositionally biased region" description="Basic and acidic residues" evidence="5">
    <location>
        <begin position="1"/>
        <end position="12"/>
    </location>
</feature>
<evidence type="ECO:0000259" key="8">
    <source>
        <dbReference type="PROSITE" id="PS50188"/>
    </source>
</evidence>
<dbReference type="InterPro" id="IPR000315">
    <property type="entry name" value="Znf_B-box"/>
</dbReference>
<dbReference type="PROSITE" id="PS50188">
    <property type="entry name" value="B302_SPRY"/>
    <property type="match status" value="1"/>
</dbReference>
<keyword evidence="1" id="KW-0479">Metal-binding</keyword>
<dbReference type="AlphaFoldDB" id="A0A3P8YI27"/>
<evidence type="ECO:0000313" key="10">
    <source>
        <dbReference type="Proteomes" id="UP000265140"/>
    </source>
</evidence>
<dbReference type="SMART" id="SM00184">
    <property type="entry name" value="RING"/>
    <property type="match status" value="1"/>
</dbReference>
<reference evidence="10" key="1">
    <citation type="journal article" date="2014" name="PLoS ONE">
        <title>The genome and linkage map of the northern pike (Esox lucius): conserved synteny revealed between the salmonid sister group and the Neoteleostei.</title>
        <authorList>
            <person name="Rondeau E.B."/>
            <person name="Minkley D.R."/>
            <person name="Leong J.S."/>
            <person name="Messmer A.M."/>
            <person name="Jantzen J.R."/>
            <person name="von Schalburg K.R."/>
            <person name="Lemon C."/>
            <person name="Bird N.H."/>
            <person name="Koop B.F."/>
        </authorList>
    </citation>
    <scope>NUCLEOTIDE SEQUENCE</scope>
</reference>
<dbReference type="OMA" id="SPCLNSD"/>
<dbReference type="PANTHER" id="PTHR24103">
    <property type="entry name" value="E3 UBIQUITIN-PROTEIN LIGASE TRIM"/>
    <property type="match status" value="1"/>
</dbReference>
<dbReference type="PROSITE" id="PS50119">
    <property type="entry name" value="ZF_BBOX"/>
    <property type="match status" value="1"/>
</dbReference>
<dbReference type="Proteomes" id="UP000265140">
    <property type="component" value="Chromosome 6"/>
</dbReference>
<dbReference type="InterPro" id="IPR017907">
    <property type="entry name" value="Znf_RING_CS"/>
</dbReference>
<protein>
    <recommendedName>
        <fullName evidence="11">Tripartite motif containing 35-12</fullName>
    </recommendedName>
</protein>
<feature type="domain" description="B box-type" evidence="7">
    <location>
        <begin position="124"/>
        <end position="165"/>
    </location>
</feature>
<dbReference type="InterPro" id="IPR050143">
    <property type="entry name" value="TRIM/RBCC"/>
</dbReference>
<dbReference type="PROSITE" id="PS50089">
    <property type="entry name" value="ZF_RING_2"/>
    <property type="match status" value="1"/>
</dbReference>
<name>A0A3P8YI27_ESOLU</name>
<dbReference type="Gene3D" id="2.60.120.920">
    <property type="match status" value="1"/>
</dbReference>
<dbReference type="SMART" id="SM00449">
    <property type="entry name" value="SPRY"/>
    <property type="match status" value="1"/>
</dbReference>
<evidence type="ECO:0000256" key="4">
    <source>
        <dbReference type="PROSITE-ProRule" id="PRU00024"/>
    </source>
</evidence>
<dbReference type="InterPro" id="IPR001841">
    <property type="entry name" value="Znf_RING"/>
</dbReference>
<organism evidence="9 10">
    <name type="scientific">Esox lucius</name>
    <name type="common">Northern pike</name>
    <dbReference type="NCBI Taxonomy" id="8010"/>
    <lineage>
        <taxon>Eukaryota</taxon>
        <taxon>Metazoa</taxon>
        <taxon>Chordata</taxon>
        <taxon>Craniata</taxon>
        <taxon>Vertebrata</taxon>
        <taxon>Euteleostomi</taxon>
        <taxon>Actinopterygii</taxon>
        <taxon>Neopterygii</taxon>
        <taxon>Teleostei</taxon>
        <taxon>Protacanthopterygii</taxon>
        <taxon>Esociformes</taxon>
        <taxon>Esocidae</taxon>
        <taxon>Esox</taxon>
    </lineage>
</organism>
<dbReference type="KEGG" id="els:105030298"/>
<dbReference type="SUPFAM" id="SSF57845">
    <property type="entry name" value="B-box zinc-binding domain"/>
    <property type="match status" value="1"/>
</dbReference>
<dbReference type="InterPro" id="IPR013083">
    <property type="entry name" value="Znf_RING/FYVE/PHD"/>
</dbReference>
<evidence type="ECO:0000256" key="3">
    <source>
        <dbReference type="ARBA" id="ARBA00022833"/>
    </source>
</evidence>
<dbReference type="GeneTree" id="ENSGT01030000234583"/>
<dbReference type="Pfam" id="PF13765">
    <property type="entry name" value="PRY"/>
    <property type="match status" value="1"/>
</dbReference>
<dbReference type="PROSITE" id="PS00518">
    <property type="entry name" value="ZF_RING_1"/>
    <property type="match status" value="1"/>
</dbReference>
<dbReference type="Pfam" id="PF15227">
    <property type="entry name" value="zf-C3HC4_4"/>
    <property type="match status" value="1"/>
</dbReference>
<accession>A0A3P8YI27</accession>
<proteinExistence type="predicted"/>
<dbReference type="RefSeq" id="XP_010902352.2">
    <property type="nucleotide sequence ID" value="XM_010904050.3"/>
</dbReference>
<dbReference type="SMART" id="SM00336">
    <property type="entry name" value="BBOX"/>
    <property type="match status" value="1"/>
</dbReference>
<evidence type="ECO:0000256" key="5">
    <source>
        <dbReference type="SAM" id="MobiDB-lite"/>
    </source>
</evidence>
<dbReference type="SUPFAM" id="SSF57850">
    <property type="entry name" value="RING/U-box"/>
    <property type="match status" value="1"/>
</dbReference>
<dbReference type="InterPro" id="IPR043136">
    <property type="entry name" value="B30.2/SPRY_sf"/>
</dbReference>
<dbReference type="CDD" id="cd19756">
    <property type="entry name" value="Bbox2"/>
    <property type="match status" value="1"/>
</dbReference>
<evidence type="ECO:0000259" key="7">
    <source>
        <dbReference type="PROSITE" id="PS50119"/>
    </source>
</evidence>
<keyword evidence="2 4" id="KW-0863">Zinc-finger</keyword>
<reference evidence="9" key="4">
    <citation type="submission" date="2025-09" db="UniProtKB">
        <authorList>
            <consortium name="Ensembl"/>
        </authorList>
    </citation>
    <scope>IDENTIFICATION</scope>
</reference>
<dbReference type="Gene3D" id="3.30.40.10">
    <property type="entry name" value="Zinc/RING finger domain, C3HC4 (zinc finger)"/>
    <property type="match status" value="1"/>
</dbReference>
<dbReference type="GeneID" id="105030298"/>
<dbReference type="InterPro" id="IPR003879">
    <property type="entry name" value="Butyrophylin_SPRY"/>
</dbReference>
<feature type="domain" description="RING-type" evidence="6">
    <location>
        <begin position="47"/>
        <end position="88"/>
    </location>
</feature>
<dbReference type="SUPFAM" id="SSF49899">
    <property type="entry name" value="Concanavalin A-like lectins/glucanases"/>
    <property type="match status" value="1"/>
</dbReference>
<dbReference type="Gene3D" id="3.30.160.60">
    <property type="entry name" value="Classic Zinc Finger"/>
    <property type="match status" value="1"/>
</dbReference>
<feature type="region of interest" description="Disordered" evidence="5">
    <location>
        <begin position="1"/>
        <end position="25"/>
    </location>
</feature>
<dbReference type="STRING" id="8010.ENSELUP00000016183"/>
<evidence type="ECO:0000313" key="9">
    <source>
        <dbReference type="Ensembl" id="ENSELUP00000016183.3"/>
    </source>
</evidence>
<dbReference type="InterPro" id="IPR001870">
    <property type="entry name" value="B30.2/SPRY"/>
</dbReference>
<dbReference type="Ensembl" id="ENSELUT00000025481.3">
    <property type="protein sequence ID" value="ENSELUP00000016183.3"/>
    <property type="gene ID" value="ENSELUG00000016020.3"/>
</dbReference>
<evidence type="ECO:0000256" key="2">
    <source>
        <dbReference type="ARBA" id="ARBA00022771"/>
    </source>
</evidence>
<keyword evidence="3" id="KW-0862">Zinc</keyword>
<dbReference type="OrthoDB" id="9049620at2759"/>
<sequence>MKNKEKAQECKDTAASSTQHTERKSLYLRKRMAQKGPSTALEDELSCPVCLEFFQDPVTLKCQHSVCRTCLETLTRLQETQHACPVCRRRYSMDNDRPLMSNMKLRNIVEAFLQRGETQGYEEKGLVLCVIHKKKHRLFCLECEVAVCAVCVETEQHSKHNHKPLKEEVAWRKRELTILLRNLPEKLEMDIKQARDSKEHAAKYIKTQAQVTARQIQSEFMKLYQFLKEEERARLTALKQDEERKTELLTERINRLTSDMTSLSEGISDIHVKMNTDDVSFLQLYKDLKNRVRCTMQAPQPVSGALIDVAHHLANLRFNVWEKMQEMVQYTPVTLDVNSAHPDLLISEALREVSDGQVSQPVPDNVERFDSTMSVLGSVGFCSGIHSWEVEVGPKKAWTLGVAKESVARKGNVIVSPVGGIWAIGLWNGEQYSAGTAPLGTPLVLTRKPQKVRVKLDYEKGELTFYDSSDMSVIYRFRDRFKDKLFPYFSPCLNSDGTNPGVLTICPEKVLVTLASAL</sequence>
<dbReference type="PRINTS" id="PR01407">
    <property type="entry name" value="BUTYPHLNCDUF"/>
</dbReference>
<reference evidence="9" key="3">
    <citation type="submission" date="2025-08" db="UniProtKB">
        <authorList>
            <consortium name="Ensembl"/>
        </authorList>
    </citation>
    <scope>IDENTIFICATION</scope>
</reference>
<dbReference type="InParanoid" id="A0A3P8YI27"/>
<dbReference type="GO" id="GO:0008270">
    <property type="term" value="F:zinc ion binding"/>
    <property type="evidence" value="ECO:0007669"/>
    <property type="project" value="UniProtKB-KW"/>
</dbReference>
<dbReference type="InterPro" id="IPR003877">
    <property type="entry name" value="SPRY_dom"/>
</dbReference>
<reference evidence="9" key="2">
    <citation type="submission" date="2020-02" db="EMBL/GenBank/DDBJ databases">
        <title>Esox lucius (northern pike) genome, fEsoLuc1, primary haplotype.</title>
        <authorList>
            <person name="Myers G."/>
            <person name="Karagic N."/>
            <person name="Meyer A."/>
            <person name="Pippel M."/>
            <person name="Reichard M."/>
            <person name="Winkler S."/>
            <person name="Tracey A."/>
            <person name="Sims Y."/>
            <person name="Howe K."/>
            <person name="Rhie A."/>
            <person name="Formenti G."/>
            <person name="Durbin R."/>
            <person name="Fedrigo O."/>
            <person name="Jarvis E.D."/>
        </authorList>
    </citation>
    <scope>NUCLEOTIDE SEQUENCE [LARGE SCALE GENOMIC DNA]</scope>
</reference>
<keyword evidence="10" id="KW-1185">Reference proteome</keyword>